<dbReference type="GO" id="GO:0046872">
    <property type="term" value="F:metal ion binding"/>
    <property type="evidence" value="ECO:0007669"/>
    <property type="project" value="UniProtKB-KW"/>
</dbReference>
<feature type="region of interest" description="Disordered" evidence="10">
    <location>
        <begin position="1039"/>
        <end position="1187"/>
    </location>
</feature>
<dbReference type="EMBL" id="WHWC01000005">
    <property type="protein sequence ID" value="KAG8382964.1"/>
    <property type="molecule type" value="Genomic_DNA"/>
</dbReference>
<keyword evidence="6" id="KW-0378">Hydrolase</keyword>
<proteinExistence type="inferred from homology"/>
<dbReference type="Gene3D" id="3.40.140.10">
    <property type="entry name" value="Cytidine Deaminase, domain 2"/>
    <property type="match status" value="1"/>
</dbReference>
<evidence type="ECO:0000256" key="9">
    <source>
        <dbReference type="SAM" id="Coils"/>
    </source>
</evidence>
<dbReference type="PANTHER" id="PTHR11079">
    <property type="entry name" value="CYTOSINE DEAMINASE FAMILY MEMBER"/>
    <property type="match status" value="1"/>
</dbReference>
<evidence type="ECO:0000256" key="6">
    <source>
        <dbReference type="ARBA" id="ARBA00022801"/>
    </source>
</evidence>
<feature type="compositionally biased region" description="Polar residues" evidence="10">
    <location>
        <begin position="1123"/>
        <end position="1138"/>
    </location>
</feature>
<name>A0AAV6XJ22_9LAMI</name>
<feature type="coiled-coil region" evidence="9">
    <location>
        <begin position="216"/>
        <end position="253"/>
    </location>
</feature>
<evidence type="ECO:0000256" key="3">
    <source>
        <dbReference type="ARBA" id="ARBA00012740"/>
    </source>
</evidence>
<dbReference type="CDD" id="cd01285">
    <property type="entry name" value="nucleoside_deaminase"/>
    <property type="match status" value="1"/>
</dbReference>
<evidence type="ECO:0000256" key="1">
    <source>
        <dbReference type="ARBA" id="ARBA00001947"/>
    </source>
</evidence>
<dbReference type="InterPro" id="IPR016193">
    <property type="entry name" value="Cytidine_deaminase-like"/>
</dbReference>
<feature type="compositionally biased region" description="Basic and acidic residues" evidence="10">
    <location>
        <begin position="957"/>
        <end position="975"/>
    </location>
</feature>
<feature type="compositionally biased region" description="Polar residues" evidence="10">
    <location>
        <begin position="1053"/>
        <end position="1065"/>
    </location>
</feature>
<feature type="region of interest" description="Disordered" evidence="10">
    <location>
        <begin position="447"/>
        <end position="476"/>
    </location>
</feature>
<sequence>MYNTYLTSRISLRTRASLSFNDYSHCSNERHPFGYSSSRTCCCSCCTNSICKVPTSPSYCYSLYGLRQSSLIQWSPCRKLISGGFDRRCYARVPICDVDRGCNCDNVCSFRERSVGGRKGGLRKCMVFEERSERCDVRGVDEVEVLLSLLTEDIGDEGFCARKETKRMVKKPLVEKRENGEVSKKCGSRKKRVDVGVSESEPRCEYESGEFGSRNRDNRREERIRREEEMEALSREENRKEMLLEKNKDCRRVGRIRGKEERDESMAFGTRKNDNRREERIRRDEERNELTVFDSRTKDNRRDERIWREEERDESVVYGSRNKDNRREERIRWEEEREALSREQNRKTMLQEENEYLLTNRIKREKEERESFLRKASQKDEEKQEREPVLRKENWKVAARREDSESLLRKGHENDAQKQEKESMLQREKWNLRARREEREDLLRREEQRHKMRKDGSSCSSYYSVSSTGDYDSDNEIELSSGYNNEIVKKKNAKEIVAGSSVVESDFRKKSEKILSDVSVEEVESRKELWKRESKFSADHESKNKKSSDCYVGYDDRKVKSNESMRFDEERKQMHRQTGDEVSRHKQFVEMQDDRSDGVRNTSGSQKIYSGNSARDDEYHQRISRKVAEASEIQEIDLRKTSISQQEIDFRKTISHQEIETSVKKQDNLSDDVRYSYGSQEVYGGKGETSAKAASSNQEAVGEHRTALGLRKAAEMSEIQEIDLRKTSISQQDIDFRKTSIYEQGIKTIAKKKEDYSTNILSSINDAAKQKHQYHQVSGMVESSGKSQQLTKKEGTSILKRQSDSKLIKQEESVNLGQQSQKHDKIIRTIDPGNESNQLTNISITHSGEFGATDVEDREKTKSEVLVRPSSSRLPEIGALPVESNVGMTANEGTYGSSQFGSTALNEHNLERSQGQPSKFISQEDAIGSAVRLEKSSSCYVDEFVDKVKNEILDSEMQGEKETNETKLVHEEQQHKKGLIQYTSGRKGPSDEMWDVDEQSVKAEVQQDDASKGGNAIVKRTGRSLWNVITDIVHLRWSPHTESHSSGRKTGERNSPNQSTSSETWFSGHEAEEHEEAIKENERRSNKQGGLSNSEQEGKTRSKIEEGSSSSTSEGYLKMAGSNAPSSSCTEIVETSTPPALKMRRSPVVRRVSETGEENASGSGLSEQLTTVAVDQSESSVSERELKQKKIQRNDQVLRDRFDEWEEAYKLDAEQQKIDEMFMREALLEARKAADNWEVPVGAVLVQNGKIIARGCNLVEELRDSTAHAEMICIREASNILRTWRLSETTLYVTLEPCPMCAGAILQARVDTVVWGAPNKLLGADGSWIRLFPNGDEGNNSEQTDKSAAPVHPFHPKIIIRRRVLASECADTMQQFFQLRRKKKDKKIDPPNSPPSSRLHISHHPSKFMTKMHDAFRITFCL</sequence>
<comment type="cofactor">
    <cofactor evidence="1">
        <name>Zn(2+)</name>
        <dbReference type="ChEBI" id="CHEBI:29105"/>
    </cofactor>
</comment>
<reference evidence="12" key="1">
    <citation type="submission" date="2019-10" db="EMBL/GenBank/DDBJ databases">
        <authorList>
            <person name="Zhang R."/>
            <person name="Pan Y."/>
            <person name="Wang J."/>
            <person name="Ma R."/>
            <person name="Yu S."/>
        </authorList>
    </citation>
    <scope>NUCLEOTIDE SEQUENCE</scope>
    <source>
        <strain evidence="12">LA-IB0</strain>
        <tissue evidence="12">Leaf</tissue>
    </source>
</reference>
<evidence type="ECO:0000256" key="5">
    <source>
        <dbReference type="ARBA" id="ARBA00022723"/>
    </source>
</evidence>
<keyword evidence="9" id="KW-0175">Coiled coil</keyword>
<dbReference type="PANTHER" id="PTHR11079:SF179">
    <property type="entry name" value="TRNA(ADENINE(34)) DEAMINASE, CHLOROPLASTIC"/>
    <property type="match status" value="1"/>
</dbReference>
<dbReference type="InterPro" id="IPR028883">
    <property type="entry name" value="tRNA_aden_deaminase"/>
</dbReference>
<dbReference type="HAMAP" id="MF_00972">
    <property type="entry name" value="tRNA_aden_deaminase"/>
    <property type="match status" value="1"/>
</dbReference>
<feature type="region of interest" description="Disordered" evidence="10">
    <location>
        <begin position="372"/>
        <end position="429"/>
    </location>
</feature>
<feature type="domain" description="CMP/dCMP-type deaminase" evidence="11">
    <location>
        <begin position="1217"/>
        <end position="1339"/>
    </location>
</feature>
<feature type="compositionally biased region" description="Low complexity" evidence="10">
    <location>
        <begin position="457"/>
        <end position="470"/>
    </location>
</feature>
<evidence type="ECO:0000313" key="13">
    <source>
        <dbReference type="Proteomes" id="UP000826271"/>
    </source>
</evidence>
<organism evidence="12 13">
    <name type="scientific">Buddleja alternifolia</name>
    <dbReference type="NCBI Taxonomy" id="168488"/>
    <lineage>
        <taxon>Eukaryota</taxon>
        <taxon>Viridiplantae</taxon>
        <taxon>Streptophyta</taxon>
        <taxon>Embryophyta</taxon>
        <taxon>Tracheophyta</taxon>
        <taxon>Spermatophyta</taxon>
        <taxon>Magnoliopsida</taxon>
        <taxon>eudicotyledons</taxon>
        <taxon>Gunneridae</taxon>
        <taxon>Pentapetalae</taxon>
        <taxon>asterids</taxon>
        <taxon>lamiids</taxon>
        <taxon>Lamiales</taxon>
        <taxon>Scrophulariaceae</taxon>
        <taxon>Buddlejeae</taxon>
        <taxon>Buddleja</taxon>
    </lineage>
</organism>
<evidence type="ECO:0000256" key="2">
    <source>
        <dbReference type="ARBA" id="ARBA00011738"/>
    </source>
</evidence>
<feature type="region of interest" description="Disordered" evidence="10">
    <location>
        <begin position="531"/>
        <end position="617"/>
    </location>
</feature>
<comment type="subunit">
    <text evidence="2">Homodimer.</text>
</comment>
<feature type="compositionally biased region" description="Polar residues" evidence="10">
    <location>
        <begin position="1158"/>
        <end position="1180"/>
    </location>
</feature>
<evidence type="ECO:0000256" key="4">
    <source>
        <dbReference type="ARBA" id="ARBA00022694"/>
    </source>
</evidence>
<dbReference type="FunFam" id="3.40.140.10:FF:000005">
    <property type="entry name" value="tRNA-specific adenosine deaminase"/>
    <property type="match status" value="1"/>
</dbReference>
<dbReference type="EC" id="3.5.4.33" evidence="3"/>
<keyword evidence="5" id="KW-0479">Metal-binding</keyword>
<dbReference type="InterPro" id="IPR002125">
    <property type="entry name" value="CMP_dCMP_dom"/>
</dbReference>
<feature type="region of interest" description="Disordered" evidence="10">
    <location>
        <begin position="957"/>
        <end position="993"/>
    </location>
</feature>
<feature type="compositionally biased region" description="Basic and acidic residues" evidence="10">
    <location>
        <begin position="1039"/>
        <end position="1052"/>
    </location>
</feature>
<dbReference type="Pfam" id="PF00383">
    <property type="entry name" value="dCMP_cyt_deam_1"/>
    <property type="match status" value="1"/>
</dbReference>
<feature type="region of interest" description="Disordered" evidence="10">
    <location>
        <begin position="1380"/>
        <end position="1402"/>
    </location>
</feature>
<accession>A0AAV6XJ22</accession>
<dbReference type="SUPFAM" id="SSF53927">
    <property type="entry name" value="Cytidine deaminase-like"/>
    <property type="match status" value="1"/>
</dbReference>
<comment type="caution">
    <text evidence="12">The sequence shown here is derived from an EMBL/GenBank/DDBJ whole genome shotgun (WGS) entry which is preliminary data.</text>
</comment>
<keyword evidence="4" id="KW-0819">tRNA processing</keyword>
<feature type="compositionally biased region" description="Basic and acidic residues" evidence="10">
    <location>
        <begin position="531"/>
        <end position="598"/>
    </location>
</feature>
<evidence type="ECO:0000256" key="8">
    <source>
        <dbReference type="ARBA" id="ARBA00048045"/>
    </source>
</evidence>
<evidence type="ECO:0000259" key="11">
    <source>
        <dbReference type="PROSITE" id="PS51747"/>
    </source>
</evidence>
<evidence type="ECO:0000313" key="12">
    <source>
        <dbReference type="EMBL" id="KAG8382964.1"/>
    </source>
</evidence>
<protein>
    <recommendedName>
        <fullName evidence="3">tRNA(adenine(34)) deaminase</fullName>
        <ecNumber evidence="3">3.5.4.33</ecNumber>
    </recommendedName>
</protein>
<feature type="compositionally biased region" description="Polar residues" evidence="10">
    <location>
        <begin position="599"/>
        <end position="613"/>
    </location>
</feature>
<evidence type="ECO:0000256" key="7">
    <source>
        <dbReference type="ARBA" id="ARBA00022833"/>
    </source>
</evidence>
<keyword evidence="7" id="KW-0862">Zinc</keyword>
<feature type="compositionally biased region" description="Basic and acidic residues" evidence="10">
    <location>
        <begin position="1096"/>
        <end position="1106"/>
    </location>
</feature>
<dbReference type="PROSITE" id="PS51747">
    <property type="entry name" value="CYT_DCMP_DEAMINASES_2"/>
    <property type="match status" value="1"/>
</dbReference>
<dbReference type="GO" id="GO:0002100">
    <property type="term" value="P:tRNA wobble adenosine to inosine editing"/>
    <property type="evidence" value="ECO:0007669"/>
    <property type="project" value="InterPro"/>
</dbReference>
<dbReference type="GO" id="GO:0009507">
    <property type="term" value="C:chloroplast"/>
    <property type="evidence" value="ECO:0007669"/>
    <property type="project" value="TreeGrafter"/>
</dbReference>
<dbReference type="Proteomes" id="UP000826271">
    <property type="component" value="Unassembled WGS sequence"/>
</dbReference>
<gene>
    <name evidence="12" type="ORF">BUALT_Bualt05G0134700</name>
</gene>
<feature type="compositionally biased region" description="Basic and acidic residues" evidence="10">
    <location>
        <begin position="1069"/>
        <end position="1085"/>
    </location>
</feature>
<comment type="catalytic activity">
    <reaction evidence="8">
        <text>adenosine(34) in tRNA + H2O + H(+) = inosine(34) in tRNA + NH4(+)</text>
        <dbReference type="Rhea" id="RHEA:43168"/>
        <dbReference type="Rhea" id="RHEA-COMP:10373"/>
        <dbReference type="Rhea" id="RHEA-COMP:10374"/>
        <dbReference type="ChEBI" id="CHEBI:15377"/>
        <dbReference type="ChEBI" id="CHEBI:15378"/>
        <dbReference type="ChEBI" id="CHEBI:28938"/>
        <dbReference type="ChEBI" id="CHEBI:74411"/>
        <dbReference type="ChEBI" id="CHEBI:82852"/>
        <dbReference type="EC" id="3.5.4.33"/>
    </reaction>
</comment>
<evidence type="ECO:0000256" key="10">
    <source>
        <dbReference type="SAM" id="MobiDB-lite"/>
    </source>
</evidence>
<keyword evidence="13" id="KW-1185">Reference proteome</keyword>
<dbReference type="GO" id="GO:0052717">
    <property type="term" value="F:tRNA-specific adenosine-34 deaminase activity"/>
    <property type="evidence" value="ECO:0007669"/>
    <property type="project" value="UniProtKB-EC"/>
</dbReference>